<gene>
    <name evidence="2" type="ORF">H4O21_05965</name>
</gene>
<keyword evidence="1" id="KW-0812">Transmembrane</keyword>
<evidence type="ECO:0000313" key="3">
    <source>
        <dbReference type="Proteomes" id="UP000565262"/>
    </source>
</evidence>
<reference evidence="2 3" key="1">
    <citation type="submission" date="2020-08" db="EMBL/GenBank/DDBJ databases">
        <title>Oceanospirillum sp. nov. isolated from marine sediment.</title>
        <authorList>
            <person name="Ji X."/>
        </authorList>
    </citation>
    <scope>NUCLEOTIDE SEQUENCE [LARGE SCALE GENOMIC DNA]</scope>
    <source>
        <strain evidence="2 3">D5</strain>
    </source>
</reference>
<keyword evidence="1" id="KW-1133">Transmembrane helix</keyword>
<sequence length="170" mass="19000">MKVQAEYLSKSISENSCPGSRPTAGEYQDAFSQELVNNRLLCFFIFLILICFGQTNAKASSDLPEISFDITESSELTVIKTRVSGVQNTADTYQYQQIIKKHSASGSLSTTQKGNIDLCCETEKIINISRIKMGKDEQYALHFQLFQDGALLTERNININGNDVYPTNTH</sequence>
<dbReference type="InterPro" id="IPR053722">
    <property type="entry name" value="Curli_assembly_CsgC/AgfC"/>
</dbReference>
<name>A0A839IMG7_9GAMM</name>
<dbReference type="RefSeq" id="WP_182807929.1">
    <property type="nucleotide sequence ID" value="NZ_JACJFM010000005.1"/>
</dbReference>
<dbReference type="AlphaFoldDB" id="A0A839IMG7"/>
<keyword evidence="1" id="KW-0472">Membrane</keyword>
<dbReference type="Proteomes" id="UP000565262">
    <property type="component" value="Unassembled WGS sequence"/>
</dbReference>
<evidence type="ECO:0000256" key="1">
    <source>
        <dbReference type="SAM" id="Phobius"/>
    </source>
</evidence>
<accession>A0A839IMG7</accession>
<proteinExistence type="predicted"/>
<dbReference type="EMBL" id="JACJFM010000005">
    <property type="protein sequence ID" value="MBB1486148.1"/>
    <property type="molecule type" value="Genomic_DNA"/>
</dbReference>
<evidence type="ECO:0000313" key="2">
    <source>
        <dbReference type="EMBL" id="MBB1486148.1"/>
    </source>
</evidence>
<dbReference type="Gene3D" id="2.60.40.2420">
    <property type="match status" value="1"/>
</dbReference>
<evidence type="ECO:0008006" key="4">
    <source>
        <dbReference type="Google" id="ProtNLM"/>
    </source>
</evidence>
<keyword evidence="3" id="KW-1185">Reference proteome</keyword>
<protein>
    <recommendedName>
        <fullName evidence="4">Curli assembly protein CsgC</fullName>
    </recommendedName>
</protein>
<organism evidence="2 3">
    <name type="scientific">Oceanospirillum sediminis</name>
    <dbReference type="NCBI Taxonomy" id="2760088"/>
    <lineage>
        <taxon>Bacteria</taxon>
        <taxon>Pseudomonadati</taxon>
        <taxon>Pseudomonadota</taxon>
        <taxon>Gammaproteobacteria</taxon>
        <taxon>Oceanospirillales</taxon>
        <taxon>Oceanospirillaceae</taxon>
        <taxon>Oceanospirillum</taxon>
    </lineage>
</organism>
<comment type="caution">
    <text evidence="2">The sequence shown here is derived from an EMBL/GenBank/DDBJ whole genome shotgun (WGS) entry which is preliminary data.</text>
</comment>
<feature type="transmembrane region" description="Helical" evidence="1">
    <location>
        <begin position="40"/>
        <end position="57"/>
    </location>
</feature>